<keyword evidence="2" id="KW-0732">Signal</keyword>
<sequence>MKVLNIVAAIALALVSGVALAERGSGEDNQIAYPESTSQQQSGADGHNAFVDLSARNR</sequence>
<feature type="chain" id="PRO_5041328778" evidence="2">
    <location>
        <begin position="22"/>
        <end position="58"/>
    </location>
</feature>
<evidence type="ECO:0000313" key="4">
    <source>
        <dbReference type="Proteomes" id="UP001164935"/>
    </source>
</evidence>
<dbReference type="RefSeq" id="WP_198023698.1">
    <property type="nucleotide sequence ID" value="NZ_CP096973.1"/>
</dbReference>
<dbReference type="KEGG" id="hqn:M0220_09920"/>
<keyword evidence="4" id="KW-1185">Reference proteome</keyword>
<evidence type="ECO:0000313" key="3">
    <source>
        <dbReference type="EMBL" id="UYO73215.1"/>
    </source>
</evidence>
<name>A0AA46TMQ5_9GAMM</name>
<evidence type="ECO:0000256" key="1">
    <source>
        <dbReference type="SAM" id="MobiDB-lite"/>
    </source>
</evidence>
<dbReference type="EMBL" id="CP096973">
    <property type="protein sequence ID" value="UYO73215.1"/>
    <property type="molecule type" value="Genomic_DNA"/>
</dbReference>
<gene>
    <name evidence="3" type="ORF">M0220_09920</name>
</gene>
<dbReference type="Proteomes" id="UP001164935">
    <property type="component" value="Chromosome"/>
</dbReference>
<protein>
    <submittedName>
        <fullName evidence="3">Uncharacterized protein</fullName>
    </submittedName>
</protein>
<dbReference type="AlphaFoldDB" id="A0AA46TMQ5"/>
<accession>A0AA46TMQ5</accession>
<evidence type="ECO:0000256" key="2">
    <source>
        <dbReference type="SAM" id="SignalP"/>
    </source>
</evidence>
<feature type="region of interest" description="Disordered" evidence="1">
    <location>
        <begin position="25"/>
        <end position="58"/>
    </location>
</feature>
<feature type="signal peptide" evidence="2">
    <location>
        <begin position="1"/>
        <end position="21"/>
    </location>
</feature>
<organism evidence="3 4">
    <name type="scientific">Halomonas qinghailakensis</name>
    <dbReference type="NCBI Taxonomy" id="2937790"/>
    <lineage>
        <taxon>Bacteria</taxon>
        <taxon>Pseudomonadati</taxon>
        <taxon>Pseudomonadota</taxon>
        <taxon>Gammaproteobacteria</taxon>
        <taxon>Oceanospirillales</taxon>
        <taxon>Halomonadaceae</taxon>
        <taxon>Halomonas</taxon>
    </lineage>
</organism>
<reference evidence="3" key="1">
    <citation type="submission" date="2022-05" db="EMBL/GenBank/DDBJ databases">
        <title>Complete sequence of a novel PHA-producing Halomonas strain.</title>
        <authorList>
            <person name="Zheng Z."/>
        </authorList>
    </citation>
    <scope>NUCLEOTIDE SEQUENCE</scope>
    <source>
        <strain evidence="3">ZZQ-149</strain>
    </source>
</reference>
<proteinExistence type="predicted"/>